<dbReference type="Gene3D" id="2.40.50.40">
    <property type="match status" value="2"/>
</dbReference>
<evidence type="ECO:0000256" key="1">
    <source>
        <dbReference type="ARBA" id="ARBA00004123"/>
    </source>
</evidence>
<dbReference type="SUPFAM" id="SSF54160">
    <property type="entry name" value="Chromo domain-like"/>
    <property type="match status" value="2"/>
</dbReference>
<feature type="region of interest" description="Disordered" evidence="3">
    <location>
        <begin position="200"/>
        <end position="235"/>
    </location>
</feature>
<evidence type="ECO:0000313" key="6">
    <source>
        <dbReference type="Proteomes" id="UP001152798"/>
    </source>
</evidence>
<accession>A0A9P0GWS7</accession>
<evidence type="ECO:0000313" key="5">
    <source>
        <dbReference type="EMBL" id="CAH1388933.1"/>
    </source>
</evidence>
<gene>
    <name evidence="5" type="ORF">NEZAVI_LOCUS434</name>
</gene>
<name>A0A9P0GWS7_NEZVI</name>
<dbReference type="Proteomes" id="UP001152798">
    <property type="component" value="Chromosome 1"/>
</dbReference>
<feature type="compositionally biased region" description="Basic residues" evidence="3">
    <location>
        <begin position="218"/>
        <end position="229"/>
    </location>
</feature>
<feature type="domain" description="Chromo" evidence="4">
    <location>
        <begin position="28"/>
        <end position="86"/>
    </location>
</feature>
<organism evidence="5 6">
    <name type="scientific">Nezara viridula</name>
    <name type="common">Southern green stink bug</name>
    <name type="synonym">Cimex viridulus</name>
    <dbReference type="NCBI Taxonomy" id="85310"/>
    <lineage>
        <taxon>Eukaryota</taxon>
        <taxon>Metazoa</taxon>
        <taxon>Ecdysozoa</taxon>
        <taxon>Arthropoda</taxon>
        <taxon>Hexapoda</taxon>
        <taxon>Insecta</taxon>
        <taxon>Pterygota</taxon>
        <taxon>Neoptera</taxon>
        <taxon>Paraneoptera</taxon>
        <taxon>Hemiptera</taxon>
        <taxon>Heteroptera</taxon>
        <taxon>Panheteroptera</taxon>
        <taxon>Pentatomomorpha</taxon>
        <taxon>Pentatomoidea</taxon>
        <taxon>Pentatomidae</taxon>
        <taxon>Pentatominae</taxon>
        <taxon>Nezara</taxon>
    </lineage>
</organism>
<dbReference type="PRINTS" id="PR00504">
    <property type="entry name" value="CHROMODOMAIN"/>
</dbReference>
<dbReference type="InterPro" id="IPR023780">
    <property type="entry name" value="Chromo_domain"/>
</dbReference>
<dbReference type="EMBL" id="OV725077">
    <property type="protein sequence ID" value="CAH1388933.1"/>
    <property type="molecule type" value="Genomic_DNA"/>
</dbReference>
<protein>
    <recommendedName>
        <fullName evidence="4">Chromo domain-containing protein</fullName>
    </recommendedName>
</protein>
<feature type="region of interest" description="Disordered" evidence="3">
    <location>
        <begin position="1"/>
        <end position="29"/>
    </location>
</feature>
<proteinExistence type="predicted"/>
<dbReference type="PROSITE" id="PS50013">
    <property type="entry name" value="CHROMO_2"/>
    <property type="match status" value="2"/>
</dbReference>
<dbReference type="OrthoDB" id="5376140at2759"/>
<dbReference type="InterPro" id="IPR051219">
    <property type="entry name" value="Heterochromatin_chromo-domain"/>
</dbReference>
<evidence type="ECO:0000256" key="2">
    <source>
        <dbReference type="ARBA" id="ARBA00023242"/>
    </source>
</evidence>
<evidence type="ECO:0000256" key="3">
    <source>
        <dbReference type="SAM" id="MobiDB-lite"/>
    </source>
</evidence>
<dbReference type="SMART" id="SM00298">
    <property type="entry name" value="CHROMO"/>
    <property type="match status" value="2"/>
</dbReference>
<keyword evidence="2" id="KW-0539">Nucleus</keyword>
<feature type="region of interest" description="Disordered" evidence="3">
    <location>
        <begin position="80"/>
        <end position="135"/>
    </location>
</feature>
<comment type="subcellular location">
    <subcellularLocation>
        <location evidence="1">Nucleus</location>
    </subcellularLocation>
</comment>
<dbReference type="InterPro" id="IPR023779">
    <property type="entry name" value="Chromodomain_CS"/>
</dbReference>
<dbReference type="GO" id="GO:0005634">
    <property type="term" value="C:nucleus"/>
    <property type="evidence" value="ECO:0007669"/>
    <property type="project" value="UniProtKB-SubCell"/>
</dbReference>
<dbReference type="InterPro" id="IPR000953">
    <property type="entry name" value="Chromo/chromo_shadow_dom"/>
</dbReference>
<evidence type="ECO:0000259" key="4">
    <source>
        <dbReference type="PROSITE" id="PS50013"/>
    </source>
</evidence>
<feature type="compositionally biased region" description="Basic and acidic residues" evidence="3">
    <location>
        <begin position="116"/>
        <end position="127"/>
    </location>
</feature>
<dbReference type="InterPro" id="IPR016197">
    <property type="entry name" value="Chromo-like_dom_sf"/>
</dbReference>
<dbReference type="AlphaFoldDB" id="A0A9P0GWS7"/>
<dbReference type="Pfam" id="PF00385">
    <property type="entry name" value="Chromo"/>
    <property type="match status" value="2"/>
</dbReference>
<dbReference type="InterPro" id="IPR017984">
    <property type="entry name" value="Chromo_dom_subgr"/>
</dbReference>
<dbReference type="PANTHER" id="PTHR22812">
    <property type="entry name" value="CHROMOBOX PROTEIN"/>
    <property type="match status" value="1"/>
</dbReference>
<dbReference type="GO" id="GO:0005694">
    <property type="term" value="C:chromosome"/>
    <property type="evidence" value="ECO:0007669"/>
    <property type="project" value="UniProtKB-ARBA"/>
</dbReference>
<dbReference type="CDD" id="cd00024">
    <property type="entry name" value="CD_CSD"/>
    <property type="match status" value="2"/>
</dbReference>
<feature type="domain" description="Chromo" evidence="4">
    <location>
        <begin position="136"/>
        <end position="195"/>
    </location>
</feature>
<dbReference type="PROSITE" id="PS00598">
    <property type="entry name" value="CHROMO_1"/>
    <property type="match status" value="1"/>
</dbReference>
<keyword evidence="6" id="KW-1185">Reference proteome</keyword>
<feature type="compositionally biased region" description="Basic residues" evidence="3">
    <location>
        <begin position="106"/>
        <end position="115"/>
    </location>
</feature>
<sequence length="235" mass="27621">MGGKSATKNKKRKSTPPDNNKEEQAPEYTVTKIVDRRKIHGKTQYKVHWDGYNTDEETWENESQLNCDELIDKYLKDEIKSKESDSEDDETEDVEDKVEEDQIGNKNKKKRAKSGAKKESLSKKQKPDPVNGQDEYEVEKIIEMHTLRNGKHEFLVRWHGFGKEGDTWEPEENLKGTDILTKFLDKVKKAKDVPQKELRVHRAHTDRYTAMPQGEKRRQSKRNANRQRVKYYDAE</sequence>
<feature type="compositionally biased region" description="Acidic residues" evidence="3">
    <location>
        <begin position="85"/>
        <end position="102"/>
    </location>
</feature>
<reference evidence="5" key="1">
    <citation type="submission" date="2022-01" db="EMBL/GenBank/DDBJ databases">
        <authorList>
            <person name="King R."/>
        </authorList>
    </citation>
    <scope>NUCLEOTIDE SEQUENCE</scope>
</reference>